<evidence type="ECO:0000256" key="1">
    <source>
        <dbReference type="SAM" id="SignalP"/>
    </source>
</evidence>
<dbReference type="EMBL" id="CASHTH010002070">
    <property type="protein sequence ID" value="CAI8024308.1"/>
    <property type="molecule type" value="Genomic_DNA"/>
</dbReference>
<accession>A0AA35WK06</accession>
<gene>
    <name evidence="2" type="ORF">GBAR_LOCUS14130</name>
</gene>
<protein>
    <submittedName>
        <fullName evidence="2">Uncharacterized protein</fullName>
    </submittedName>
</protein>
<name>A0AA35WK06_GEOBA</name>
<evidence type="ECO:0000313" key="2">
    <source>
        <dbReference type="EMBL" id="CAI8024308.1"/>
    </source>
</evidence>
<comment type="caution">
    <text evidence="2">The sequence shown here is derived from an EMBL/GenBank/DDBJ whole genome shotgun (WGS) entry which is preliminary data.</text>
</comment>
<keyword evidence="1" id="KW-0732">Signal</keyword>
<reference evidence="2" key="1">
    <citation type="submission" date="2023-03" db="EMBL/GenBank/DDBJ databases">
        <authorList>
            <person name="Steffen K."/>
            <person name="Cardenas P."/>
        </authorList>
    </citation>
    <scope>NUCLEOTIDE SEQUENCE</scope>
</reference>
<feature type="signal peptide" evidence="1">
    <location>
        <begin position="1"/>
        <end position="19"/>
    </location>
</feature>
<dbReference type="Proteomes" id="UP001174909">
    <property type="component" value="Unassembled WGS sequence"/>
</dbReference>
<keyword evidence="3" id="KW-1185">Reference proteome</keyword>
<organism evidence="2 3">
    <name type="scientific">Geodia barretti</name>
    <name type="common">Barrett's horny sponge</name>
    <dbReference type="NCBI Taxonomy" id="519541"/>
    <lineage>
        <taxon>Eukaryota</taxon>
        <taxon>Metazoa</taxon>
        <taxon>Porifera</taxon>
        <taxon>Demospongiae</taxon>
        <taxon>Heteroscleromorpha</taxon>
        <taxon>Tetractinellida</taxon>
        <taxon>Astrophorina</taxon>
        <taxon>Geodiidae</taxon>
        <taxon>Geodia</taxon>
    </lineage>
</organism>
<dbReference type="AlphaFoldDB" id="A0AA35WK06"/>
<sequence>MKSSLLISAALLLLGTVVAEDAGLQKKQEGGDQCLNTQVTNCQNALNSKDNERFCDGNCEEVLGEYYKCQGFDTFVIQRDEECGTAGTTVGSAVLVSALLTALVATLS</sequence>
<proteinExistence type="predicted"/>
<feature type="chain" id="PRO_5041422613" evidence="1">
    <location>
        <begin position="20"/>
        <end position="108"/>
    </location>
</feature>
<evidence type="ECO:0000313" key="3">
    <source>
        <dbReference type="Proteomes" id="UP001174909"/>
    </source>
</evidence>